<evidence type="ECO:0000256" key="11">
    <source>
        <dbReference type="ARBA" id="ARBA00022741"/>
    </source>
</evidence>
<evidence type="ECO:0000313" key="29">
    <source>
        <dbReference type="Proteomes" id="UP000716595"/>
    </source>
</evidence>
<evidence type="ECO:0000256" key="2">
    <source>
        <dbReference type="ARBA" id="ARBA00004496"/>
    </source>
</evidence>
<evidence type="ECO:0000259" key="25">
    <source>
        <dbReference type="PROSITE" id="PS50081"/>
    </source>
</evidence>
<dbReference type="SUPFAM" id="SSF50729">
    <property type="entry name" value="PH domain-like"/>
    <property type="match status" value="1"/>
</dbReference>
<dbReference type="GO" id="GO:0005886">
    <property type="term" value="C:plasma membrane"/>
    <property type="evidence" value="ECO:0007669"/>
    <property type="project" value="UniProtKB-SubCell"/>
</dbReference>
<dbReference type="InterPro" id="IPR047480">
    <property type="entry name" value="C1_DGKeta_rpt2"/>
</dbReference>
<dbReference type="Pfam" id="PF00130">
    <property type="entry name" value="C1_1"/>
    <property type="match status" value="2"/>
</dbReference>
<feature type="domain" description="PH" evidence="24">
    <location>
        <begin position="2"/>
        <end position="95"/>
    </location>
</feature>
<evidence type="ECO:0000256" key="20">
    <source>
        <dbReference type="ARBA" id="ARBA00060536"/>
    </source>
</evidence>
<dbReference type="FunFam" id="2.60.200.40:FF:000001">
    <property type="entry name" value="Diacylglycerol kinase"/>
    <property type="match status" value="1"/>
</dbReference>
<dbReference type="InterPro" id="IPR013761">
    <property type="entry name" value="SAM/pointed_sf"/>
</dbReference>
<feature type="compositionally biased region" description="Low complexity" evidence="23">
    <location>
        <begin position="653"/>
        <end position="662"/>
    </location>
</feature>
<feature type="region of interest" description="Disordered" evidence="23">
    <location>
        <begin position="649"/>
        <end position="678"/>
    </location>
</feature>
<evidence type="ECO:0000256" key="5">
    <source>
        <dbReference type="ARBA" id="ARBA00022475"/>
    </source>
</evidence>
<dbReference type="PROSITE" id="PS50003">
    <property type="entry name" value="PH_DOMAIN"/>
    <property type="match status" value="1"/>
</dbReference>
<evidence type="ECO:0000256" key="13">
    <source>
        <dbReference type="ARBA" id="ARBA00022777"/>
    </source>
</evidence>
<keyword evidence="5" id="KW-1003">Cell membrane</keyword>
<evidence type="ECO:0000256" key="4">
    <source>
        <dbReference type="ARBA" id="ARBA00009280"/>
    </source>
</evidence>
<gene>
    <name evidence="28" type="primary">DGKD_1</name>
    <name evidence="28" type="ORF">FQV12_0010063</name>
</gene>
<dbReference type="SMART" id="SM00109">
    <property type="entry name" value="C1"/>
    <property type="match status" value="2"/>
</dbReference>
<keyword evidence="16" id="KW-0443">Lipid metabolism</keyword>
<evidence type="ECO:0000259" key="26">
    <source>
        <dbReference type="PROSITE" id="PS50105"/>
    </source>
</evidence>
<dbReference type="PANTHER" id="PTHR11255:SF33">
    <property type="entry name" value="DIACYLGLYCEROL KINASE KAPPA"/>
    <property type="match status" value="1"/>
</dbReference>
<dbReference type="PROSITE" id="PS50081">
    <property type="entry name" value="ZF_DAG_PE_2"/>
    <property type="match status" value="2"/>
</dbReference>
<feature type="domain" description="SAM" evidence="26">
    <location>
        <begin position="1091"/>
        <end position="1131"/>
    </location>
</feature>
<dbReference type="CDD" id="cd13274">
    <property type="entry name" value="PH_DGK_type2"/>
    <property type="match status" value="1"/>
</dbReference>
<dbReference type="InterPro" id="IPR000756">
    <property type="entry name" value="Diacylglycerol_kin_accessory"/>
</dbReference>
<evidence type="ECO:0000256" key="15">
    <source>
        <dbReference type="ARBA" id="ARBA00022840"/>
    </source>
</evidence>
<dbReference type="InterPro" id="IPR001849">
    <property type="entry name" value="PH_domain"/>
</dbReference>
<dbReference type="EC" id="2.7.1.107" evidence="21"/>
<evidence type="ECO:0000259" key="24">
    <source>
        <dbReference type="PROSITE" id="PS50003"/>
    </source>
</evidence>
<keyword evidence="11 21" id="KW-0547">Nucleotide-binding</keyword>
<keyword evidence="6" id="KW-0963">Cytoplasm</keyword>
<comment type="catalytic activity">
    <reaction evidence="19">
        <text>a 1,2-diacyl-sn-glycerol + ATP = a 1,2-diacyl-sn-glycero-3-phosphate + ADP + H(+)</text>
        <dbReference type="Rhea" id="RHEA:10272"/>
        <dbReference type="ChEBI" id="CHEBI:15378"/>
        <dbReference type="ChEBI" id="CHEBI:17815"/>
        <dbReference type="ChEBI" id="CHEBI:30616"/>
        <dbReference type="ChEBI" id="CHEBI:58608"/>
        <dbReference type="ChEBI" id="CHEBI:456216"/>
        <dbReference type="EC" id="2.7.1.107"/>
    </reaction>
    <physiologicalReaction direction="left-to-right" evidence="19">
        <dbReference type="Rhea" id="RHEA:10273"/>
    </physiologicalReaction>
</comment>
<keyword evidence="22" id="KW-0175">Coiled coil</keyword>
<dbReference type="GO" id="GO:0005737">
    <property type="term" value="C:cytoplasm"/>
    <property type="evidence" value="ECO:0007669"/>
    <property type="project" value="UniProtKB-SubCell"/>
</dbReference>
<feature type="region of interest" description="Disordered" evidence="23">
    <location>
        <begin position="1040"/>
        <end position="1090"/>
    </location>
</feature>
<dbReference type="InterPro" id="IPR017438">
    <property type="entry name" value="ATP-NAD_kinase_N"/>
</dbReference>
<dbReference type="PROSITE" id="PS50146">
    <property type="entry name" value="DAGK"/>
    <property type="match status" value="1"/>
</dbReference>
<dbReference type="FunFam" id="3.30.60.20:FF:000029">
    <property type="entry name" value="Diacylglycerol kinase"/>
    <property type="match status" value="1"/>
</dbReference>
<dbReference type="InterPro" id="IPR001660">
    <property type="entry name" value="SAM"/>
</dbReference>
<feature type="domain" description="Phorbol-ester/DAG-type" evidence="25">
    <location>
        <begin position="112"/>
        <end position="162"/>
    </location>
</feature>
<dbReference type="SUPFAM" id="SSF57889">
    <property type="entry name" value="Cysteine-rich domain"/>
    <property type="match status" value="2"/>
</dbReference>
<feature type="domain" description="DAGKc" evidence="27">
    <location>
        <begin position="266"/>
        <end position="401"/>
    </location>
</feature>
<keyword evidence="14" id="KW-0862">Zinc</keyword>
<keyword evidence="7" id="KW-0597">Phosphoprotein</keyword>
<dbReference type="PROSITE" id="PS50105">
    <property type="entry name" value="SAM_DOMAIN"/>
    <property type="match status" value="1"/>
</dbReference>
<keyword evidence="15 21" id="KW-0067">ATP-binding</keyword>
<evidence type="ECO:0000256" key="22">
    <source>
        <dbReference type="SAM" id="Coils"/>
    </source>
</evidence>
<evidence type="ECO:0000256" key="3">
    <source>
        <dbReference type="ARBA" id="ARBA00005175"/>
    </source>
</evidence>
<keyword evidence="12" id="KW-0863">Zinc-finger</keyword>
<keyword evidence="29" id="KW-1185">Reference proteome</keyword>
<dbReference type="PROSITE" id="PS00479">
    <property type="entry name" value="ZF_DAG_PE_1"/>
    <property type="match status" value="2"/>
</dbReference>
<dbReference type="Gene3D" id="3.40.50.10330">
    <property type="entry name" value="Probable inorganic polyphosphate/atp-NAD kinase, domain 1"/>
    <property type="match status" value="1"/>
</dbReference>
<dbReference type="InterPro" id="IPR046349">
    <property type="entry name" value="C1-like_sf"/>
</dbReference>
<dbReference type="InterPro" id="IPR002219">
    <property type="entry name" value="PKC_DAG/PE"/>
</dbReference>
<dbReference type="GO" id="GO:0008270">
    <property type="term" value="F:zinc ion binding"/>
    <property type="evidence" value="ECO:0007669"/>
    <property type="project" value="UniProtKB-KW"/>
</dbReference>
<keyword evidence="9" id="KW-0479">Metal-binding</keyword>
<dbReference type="Pfam" id="PF07647">
    <property type="entry name" value="SAM_2"/>
    <property type="match status" value="1"/>
</dbReference>
<dbReference type="Pfam" id="PF00781">
    <property type="entry name" value="DAGK_cat"/>
    <property type="match status" value="1"/>
</dbReference>
<comment type="caution">
    <text evidence="28">The sequence shown here is derived from an EMBL/GenBank/DDBJ whole genome shotgun (WGS) entry which is preliminary data.</text>
</comment>
<comment type="pathway">
    <text evidence="20">Glycerolipid metabolism.</text>
</comment>
<keyword evidence="17" id="KW-0472">Membrane</keyword>
<dbReference type="Gene3D" id="2.30.29.30">
    <property type="entry name" value="Pleckstrin-homology domain (PH domain)/Phosphotyrosine-binding domain (PTB)"/>
    <property type="match status" value="1"/>
</dbReference>
<sequence>QKSVKEGLLLKQTSSFQRWKRRYFKLRGRTLYYAKDAKSLIFDEVDLSDASVAETSTKNINNSFTVITPFRKLILCAENRKEMEDWISALKSVQKWEIHEATQFNMEHFSGMHNWYACSHARPTFCNVCREALPGVTSHGLSCEVCKFKAHKRCAVRATNNCKWTTLASIGTEIIEDEDGVAMPHQWLEGNLPVSARCAVCDRTCGSVRRLQDWRCLWCKAIVHNACKELFGKRCPLGQYKVSIIPPTALNSIDSDGFWKATCPSTCSSPLLAFVNSKSGDNQGVKFLRKFKQFLNPAQVFDLMNGGPHLGLRLFQKFSTFRILVCGGDGSVGWVLSEIDALGLHKQCQLGVLPLGTGNDLARVLGWGSLCDDDTQLLQILEKLERATTKMLDRWSVLTYEAPKQSPPALKEEENGDSNIQAQISHYADSVAFHLAKILESDKHSVVISSAKFLCGTVNDFVAEVGRAYKRATENKQEAEMMARKCAMLNEKLDSLVRELNEEAQAIVVPEGMVQATPADTKDQEKGGSFNPSPVPRIFKSKEQLMLRANSLKKALRQIIEQAEKAVDEQNKQTQAYRGSAGPSRKDSSEELSKEEERLSKMPTGHVAFWGGMGTPLAACSSPKALAPCESGVLPAPGPLAHPCCPLSSANPSGSSHHSSSGFYTPSPGASPAATHVQLPPNSPALSAAFSHFSEKCVMNNYFGIGLDAKISLEFNNKRDEHPKKCSSRTKNMMWYGVLGTKELLQRTYKNLEQRVQLECDGVPISLPSLQGIAVLNIPSYAGGINFWGGTKEDNNFGAPSFDDKKLEVVAVFGSIQMAVSRVINLQHHRIAQCRVVKITIRGDEGVPVQVDGEAWIQPPGIIKIQHKNRAQMLTRDRAFESTLKSWEDKQKGESYRAAARPRLSSQQSMEYLTEEESSLLQQVSRVAETLIARIHEAAKAHKAMEQELAHAVNTSSLALTLLLKGSPLHVPQFLSRNVAVEVVLSIKELYTETRAFLEGKTLDSPQEEEALHGPLSVLGQELQRLLDIHWLGPIVHPTEEPGFSQESTSSANKGSFKLRLNIPKPRKDKDKDKVQKQKTNSALPGKTGGWGSEEVAAWLEALGLGEYRDIFVRHDIQGSELILLERRDLK</sequence>
<evidence type="ECO:0000256" key="10">
    <source>
        <dbReference type="ARBA" id="ARBA00022737"/>
    </source>
</evidence>
<dbReference type="Gene3D" id="3.30.60.20">
    <property type="match status" value="2"/>
</dbReference>
<dbReference type="EMBL" id="VULL01002000">
    <property type="protein sequence ID" value="KAF1645635.1"/>
    <property type="molecule type" value="Genomic_DNA"/>
</dbReference>
<evidence type="ECO:0000256" key="12">
    <source>
        <dbReference type="ARBA" id="ARBA00022771"/>
    </source>
</evidence>
<dbReference type="CDD" id="cd20894">
    <property type="entry name" value="C1_DGKeta_rpt2"/>
    <property type="match status" value="1"/>
</dbReference>
<dbReference type="GO" id="GO:0004143">
    <property type="term" value="F:ATP-dependent diacylglycerol kinase activity"/>
    <property type="evidence" value="ECO:0007669"/>
    <property type="project" value="UniProtKB-EC"/>
</dbReference>
<dbReference type="Gene3D" id="1.10.150.50">
    <property type="entry name" value="Transcription Factor, Ets-1"/>
    <property type="match status" value="1"/>
</dbReference>
<keyword evidence="8 21" id="KW-0808">Transferase</keyword>
<reference evidence="28" key="1">
    <citation type="journal article" date="2019" name="Gigascience">
        <title>High-coverage genomes to elucidate the evolution of penguins.</title>
        <authorList>
            <person name="Pan H."/>
            <person name="Cole T.L."/>
            <person name="Bi X."/>
            <person name="Fang M."/>
            <person name="Zhou C."/>
            <person name="Yang Z."/>
            <person name="Ksepka D.T."/>
            <person name="Hart T."/>
            <person name="Bouzat J.L."/>
            <person name="Argilla L.S."/>
            <person name="Bertelsen M.F."/>
            <person name="Boersma P.D."/>
            <person name="Bost C.A."/>
            <person name="Cherel Y."/>
            <person name="Dann P."/>
            <person name="Fiddaman S.R."/>
            <person name="Howard P."/>
            <person name="Labuschagne K."/>
            <person name="Mattern T."/>
            <person name="Miller G."/>
            <person name="Parker P."/>
            <person name="Phillips R.A."/>
            <person name="Quillfeldt P."/>
            <person name="Ryan P.G."/>
            <person name="Taylor H."/>
            <person name="Thompson D.R."/>
            <person name="Young M.J."/>
            <person name="Ellegaard M.R."/>
            <person name="Gilbert M.T.P."/>
            <person name="Sinding M.S."/>
            <person name="Pacheco G."/>
            <person name="Shepherd L.D."/>
            <person name="Tennyson A.J.D."/>
            <person name="Grosser S."/>
            <person name="Kay E."/>
            <person name="Nupen L.J."/>
            <person name="Ellenberg U."/>
            <person name="Houston D.M."/>
            <person name="Reeve A.H."/>
            <person name="Johnson K."/>
            <person name="Masello J.F."/>
            <person name="Stracke T."/>
            <person name="McKinlay B."/>
            <person name="Borboroglu P.G."/>
            <person name="Zhang D.X."/>
            <person name="Zhang G."/>
        </authorList>
    </citation>
    <scope>NUCLEOTIDE SEQUENCE</scope>
    <source>
        <strain evidence="28">RH 110-1</strain>
    </source>
</reference>
<comment type="subcellular location">
    <subcellularLocation>
        <location evidence="1">Cell membrane</location>
    </subcellularLocation>
    <subcellularLocation>
        <location evidence="2">Cytoplasm</location>
    </subcellularLocation>
</comment>
<evidence type="ECO:0000259" key="27">
    <source>
        <dbReference type="PROSITE" id="PS50146"/>
    </source>
</evidence>
<evidence type="ECO:0000256" key="1">
    <source>
        <dbReference type="ARBA" id="ARBA00004236"/>
    </source>
</evidence>
<evidence type="ECO:0000256" key="21">
    <source>
        <dbReference type="RuleBase" id="RU361128"/>
    </source>
</evidence>
<evidence type="ECO:0000256" key="19">
    <source>
        <dbReference type="ARBA" id="ARBA00023411"/>
    </source>
</evidence>
<comment type="pathway">
    <text evidence="3">Lipid metabolism; glycerolipid metabolism.</text>
</comment>
<dbReference type="UniPathway" id="UPA00230"/>
<feature type="compositionally biased region" description="Basic and acidic residues" evidence="23">
    <location>
        <begin position="584"/>
        <end position="600"/>
    </location>
</feature>
<dbReference type="FunFam" id="3.40.50.10330:FF:000001">
    <property type="entry name" value="Diacylglycerol kinase"/>
    <property type="match status" value="1"/>
</dbReference>
<evidence type="ECO:0000256" key="7">
    <source>
        <dbReference type="ARBA" id="ARBA00022553"/>
    </source>
</evidence>
<dbReference type="GO" id="GO:0046486">
    <property type="term" value="P:glycerolipid metabolic process"/>
    <property type="evidence" value="ECO:0007669"/>
    <property type="project" value="UniProtKB-UniPathway"/>
</dbReference>
<dbReference type="Pfam" id="PF00169">
    <property type="entry name" value="PH"/>
    <property type="match status" value="1"/>
</dbReference>
<evidence type="ECO:0000256" key="16">
    <source>
        <dbReference type="ARBA" id="ARBA00023098"/>
    </source>
</evidence>
<dbReference type="InterPro" id="IPR054474">
    <property type="entry name" value="DGKD_4H"/>
</dbReference>
<dbReference type="Proteomes" id="UP000716595">
    <property type="component" value="Unassembled WGS sequence"/>
</dbReference>
<accession>A0A8J4NUB2</accession>
<evidence type="ECO:0000256" key="9">
    <source>
        <dbReference type="ARBA" id="ARBA00022723"/>
    </source>
</evidence>
<keyword evidence="13 21" id="KW-0418">Kinase</keyword>
<dbReference type="Pfam" id="PF22944">
    <property type="entry name" value="DGKD_4H"/>
    <property type="match status" value="1"/>
</dbReference>
<dbReference type="GO" id="GO:0005524">
    <property type="term" value="F:ATP binding"/>
    <property type="evidence" value="ECO:0007669"/>
    <property type="project" value="UniProtKB-KW"/>
</dbReference>
<proteinExistence type="inferred from homology"/>
<evidence type="ECO:0000256" key="14">
    <source>
        <dbReference type="ARBA" id="ARBA00022833"/>
    </source>
</evidence>
<feature type="compositionally biased region" description="Polar residues" evidence="23">
    <location>
        <begin position="1045"/>
        <end position="1054"/>
    </location>
</feature>
<feature type="coiled-coil region" evidence="22">
    <location>
        <begin position="479"/>
        <end position="506"/>
    </location>
</feature>
<dbReference type="InterPro" id="IPR037607">
    <property type="entry name" value="DGK"/>
</dbReference>
<evidence type="ECO:0000256" key="6">
    <source>
        <dbReference type="ARBA" id="ARBA00022490"/>
    </source>
</evidence>
<feature type="non-terminal residue" evidence="28">
    <location>
        <position position="1"/>
    </location>
</feature>
<comment type="catalytic activity">
    <reaction evidence="18">
        <text>1,2-di-(9Z-octadecenoyl)-sn-glycerol + ATP = 1,2-di-(9Z-octadecenoyl)-sn-glycero-3-phosphate + ADP + H(+)</text>
        <dbReference type="Rhea" id="RHEA:40327"/>
        <dbReference type="ChEBI" id="CHEBI:15378"/>
        <dbReference type="ChEBI" id="CHEBI:30616"/>
        <dbReference type="ChEBI" id="CHEBI:52333"/>
        <dbReference type="ChEBI" id="CHEBI:74546"/>
        <dbReference type="ChEBI" id="CHEBI:456216"/>
    </reaction>
    <physiologicalReaction direction="left-to-right" evidence="18">
        <dbReference type="Rhea" id="RHEA:40328"/>
    </physiologicalReaction>
</comment>
<evidence type="ECO:0000256" key="23">
    <source>
        <dbReference type="SAM" id="MobiDB-lite"/>
    </source>
</evidence>
<evidence type="ECO:0000313" key="28">
    <source>
        <dbReference type="EMBL" id="KAF1645635.1"/>
    </source>
</evidence>
<protein>
    <recommendedName>
        <fullName evidence="21">Diacylglycerol kinase</fullName>
        <shortName evidence="21">DAG kinase</shortName>
        <ecNumber evidence="21">2.7.1.107</ecNumber>
    </recommendedName>
</protein>
<evidence type="ECO:0000256" key="8">
    <source>
        <dbReference type="ARBA" id="ARBA00022679"/>
    </source>
</evidence>
<feature type="domain" description="Phorbol-ester/DAG-type" evidence="25">
    <location>
        <begin position="184"/>
        <end position="235"/>
    </location>
</feature>
<dbReference type="Pfam" id="PF00609">
    <property type="entry name" value="DAGK_acc"/>
    <property type="match status" value="1"/>
</dbReference>
<dbReference type="FunFam" id="2.30.29.30:FF:000060">
    <property type="entry name" value="Diacylglycerol kinase"/>
    <property type="match status" value="1"/>
</dbReference>
<evidence type="ECO:0000256" key="17">
    <source>
        <dbReference type="ARBA" id="ARBA00023136"/>
    </source>
</evidence>
<feature type="region of interest" description="Disordered" evidence="23">
    <location>
        <begin position="567"/>
        <end position="600"/>
    </location>
</feature>
<feature type="non-terminal residue" evidence="28">
    <location>
        <position position="1131"/>
    </location>
</feature>
<dbReference type="Gene3D" id="2.60.200.40">
    <property type="match status" value="1"/>
</dbReference>
<dbReference type="GO" id="GO:0007200">
    <property type="term" value="P:phospholipase C-activating G protein-coupled receptor signaling pathway"/>
    <property type="evidence" value="ECO:0007669"/>
    <property type="project" value="InterPro"/>
</dbReference>
<dbReference type="InterPro" id="IPR001206">
    <property type="entry name" value="Diacylglycerol_kinase_cat_dom"/>
</dbReference>
<dbReference type="PANTHER" id="PTHR11255">
    <property type="entry name" value="DIACYLGLYCEROL KINASE"/>
    <property type="match status" value="1"/>
</dbReference>
<dbReference type="SMART" id="SM00233">
    <property type="entry name" value="PH"/>
    <property type="match status" value="1"/>
</dbReference>
<dbReference type="SUPFAM" id="SSF47769">
    <property type="entry name" value="SAM/Pointed domain"/>
    <property type="match status" value="1"/>
</dbReference>
<keyword evidence="10" id="KW-0677">Repeat</keyword>
<name>A0A8J4NUB2_EUDCH</name>
<dbReference type="SMART" id="SM00046">
    <property type="entry name" value="DAGKc"/>
    <property type="match status" value="1"/>
</dbReference>
<feature type="compositionally biased region" description="Basic and acidic residues" evidence="23">
    <location>
        <begin position="1066"/>
        <end position="1076"/>
    </location>
</feature>
<dbReference type="InterPro" id="IPR011993">
    <property type="entry name" value="PH-like_dom_sf"/>
</dbReference>
<dbReference type="AlphaFoldDB" id="A0A8J4NUB2"/>
<dbReference type="SMART" id="SM00045">
    <property type="entry name" value="DAGKa"/>
    <property type="match status" value="1"/>
</dbReference>
<comment type="similarity">
    <text evidence="4 21">Belongs to the eukaryotic diacylglycerol kinase family.</text>
</comment>
<dbReference type="SUPFAM" id="SSF111331">
    <property type="entry name" value="NAD kinase/diacylglycerol kinase-like"/>
    <property type="match status" value="1"/>
</dbReference>
<dbReference type="FunFam" id="3.30.60.20:FF:000002">
    <property type="entry name" value="Diacylglycerol kinase"/>
    <property type="match status" value="1"/>
</dbReference>
<evidence type="ECO:0000256" key="18">
    <source>
        <dbReference type="ARBA" id="ARBA00023371"/>
    </source>
</evidence>
<organism evidence="28 29">
    <name type="scientific">Eudyptes chrysocome</name>
    <name type="common">Western rockhopper penguin</name>
    <name type="synonym">Aptenodytes chrysocome</name>
    <dbReference type="NCBI Taxonomy" id="79626"/>
    <lineage>
        <taxon>Eukaryota</taxon>
        <taxon>Metazoa</taxon>
        <taxon>Chordata</taxon>
        <taxon>Craniata</taxon>
        <taxon>Vertebrata</taxon>
        <taxon>Euteleostomi</taxon>
        <taxon>Archelosauria</taxon>
        <taxon>Archosauria</taxon>
        <taxon>Dinosauria</taxon>
        <taxon>Saurischia</taxon>
        <taxon>Theropoda</taxon>
        <taxon>Coelurosauria</taxon>
        <taxon>Aves</taxon>
        <taxon>Neognathae</taxon>
        <taxon>Neoaves</taxon>
        <taxon>Aequornithes</taxon>
        <taxon>Sphenisciformes</taxon>
        <taxon>Spheniscidae</taxon>
        <taxon>Eudyptes</taxon>
    </lineage>
</organism>
<dbReference type="InterPro" id="IPR016064">
    <property type="entry name" value="NAD/diacylglycerol_kinase_sf"/>
</dbReference>